<protein>
    <submittedName>
        <fullName evidence="2">Uncharacterized protein</fullName>
    </submittedName>
</protein>
<sequence>MRNRTDIQGVKKSLSHGSDTECKPRYREMLDLGCYSDVNVLT</sequence>
<organism evidence="2">
    <name type="scientific">Candidatus Methanophagaceae archaeon ANME-1 ERB6</name>
    <dbReference type="NCBI Taxonomy" id="2759912"/>
    <lineage>
        <taxon>Archaea</taxon>
        <taxon>Methanobacteriati</taxon>
        <taxon>Methanobacteriota</taxon>
        <taxon>Stenosarchaea group</taxon>
        <taxon>Methanomicrobia</taxon>
        <taxon>Candidatus Methanophagales</taxon>
        <taxon>Candidatus Methanophagaceae</taxon>
    </lineage>
</organism>
<proteinExistence type="predicted"/>
<name>A0A7G9YSY2_9EURY</name>
<reference evidence="2" key="1">
    <citation type="submission" date="2020-06" db="EMBL/GenBank/DDBJ databases">
        <title>Unique genomic features of the anaerobic methanotrophic archaea.</title>
        <authorList>
            <person name="Chadwick G.L."/>
            <person name="Skennerton C.T."/>
            <person name="Laso-Perez R."/>
            <person name="Leu A.O."/>
            <person name="Speth D.R."/>
            <person name="Yu H."/>
            <person name="Morgan-Lang C."/>
            <person name="Hatzenpichler R."/>
            <person name="Goudeau D."/>
            <person name="Malmstrom R."/>
            <person name="Brazelton W.J."/>
            <person name="Woyke T."/>
            <person name="Hallam S.J."/>
            <person name="Tyson G.W."/>
            <person name="Wegener G."/>
            <person name="Boetius A."/>
            <person name="Orphan V."/>
        </authorList>
    </citation>
    <scope>NUCLEOTIDE SEQUENCE</scope>
</reference>
<evidence type="ECO:0000256" key="1">
    <source>
        <dbReference type="SAM" id="MobiDB-lite"/>
    </source>
</evidence>
<feature type="region of interest" description="Disordered" evidence="1">
    <location>
        <begin position="1"/>
        <end position="20"/>
    </location>
</feature>
<accession>A0A7G9YSY2</accession>
<dbReference type="EMBL" id="MT631461">
    <property type="protein sequence ID" value="QNO51116.1"/>
    <property type="molecule type" value="Genomic_DNA"/>
</dbReference>
<evidence type="ECO:0000313" key="2">
    <source>
        <dbReference type="EMBL" id="QNO51116.1"/>
    </source>
</evidence>
<gene>
    <name evidence="2" type="ORF">OLNPMGDC_00007</name>
</gene>
<dbReference type="AlphaFoldDB" id="A0A7G9YSY2"/>